<dbReference type="GO" id="GO:0005615">
    <property type="term" value="C:extracellular space"/>
    <property type="evidence" value="ECO:0007669"/>
    <property type="project" value="TreeGrafter"/>
</dbReference>
<keyword evidence="3" id="KW-0372">Hormone</keyword>
<evidence type="ECO:0000313" key="6">
    <source>
        <dbReference type="EMBL" id="CAI5439245.1"/>
    </source>
</evidence>
<evidence type="ECO:0000256" key="4">
    <source>
        <dbReference type="ARBA" id="ARBA00023157"/>
    </source>
</evidence>
<keyword evidence="5" id="KW-0732">Signal</keyword>
<protein>
    <recommendedName>
        <fullName evidence="8">ShKT domain-containing protein</fullName>
    </recommendedName>
</protein>
<dbReference type="EMBL" id="CANHGI010000001">
    <property type="protein sequence ID" value="CAI5439245.1"/>
    <property type="molecule type" value="Genomic_DNA"/>
</dbReference>
<evidence type="ECO:0000256" key="2">
    <source>
        <dbReference type="ARBA" id="ARBA00011748"/>
    </source>
</evidence>
<organism evidence="6 7">
    <name type="scientific">Caenorhabditis angaria</name>
    <dbReference type="NCBI Taxonomy" id="860376"/>
    <lineage>
        <taxon>Eukaryota</taxon>
        <taxon>Metazoa</taxon>
        <taxon>Ecdysozoa</taxon>
        <taxon>Nematoda</taxon>
        <taxon>Chromadorea</taxon>
        <taxon>Rhabditida</taxon>
        <taxon>Rhabditina</taxon>
        <taxon>Rhabditomorpha</taxon>
        <taxon>Rhabditoidea</taxon>
        <taxon>Rhabditidae</taxon>
        <taxon>Peloderinae</taxon>
        <taxon>Caenorhabditis</taxon>
    </lineage>
</organism>
<evidence type="ECO:0000256" key="1">
    <source>
        <dbReference type="ARBA" id="ARBA00008693"/>
    </source>
</evidence>
<gene>
    <name evidence="6" type="ORF">CAMP_LOCUS1882</name>
</gene>
<dbReference type="Pfam" id="PF03298">
    <property type="entry name" value="Stanniocalcin"/>
    <property type="match status" value="1"/>
</dbReference>
<dbReference type="InterPro" id="IPR004978">
    <property type="entry name" value="Stanniocalcin"/>
</dbReference>
<evidence type="ECO:0000256" key="5">
    <source>
        <dbReference type="SAM" id="SignalP"/>
    </source>
</evidence>
<accession>A0A9P1I408</accession>
<dbReference type="Proteomes" id="UP001152747">
    <property type="component" value="Unassembled WGS sequence"/>
</dbReference>
<evidence type="ECO:0000256" key="3">
    <source>
        <dbReference type="ARBA" id="ARBA00022702"/>
    </source>
</evidence>
<dbReference type="AlphaFoldDB" id="A0A9P1I408"/>
<feature type="chain" id="PRO_5040432488" description="ShKT domain-containing protein" evidence="5">
    <location>
        <begin position="20"/>
        <end position="157"/>
    </location>
</feature>
<dbReference type="GO" id="GO:0005179">
    <property type="term" value="F:hormone activity"/>
    <property type="evidence" value="ECO:0007669"/>
    <property type="project" value="UniProtKB-KW"/>
</dbReference>
<keyword evidence="7" id="KW-1185">Reference proteome</keyword>
<evidence type="ECO:0008006" key="8">
    <source>
        <dbReference type="Google" id="ProtNLM"/>
    </source>
</evidence>
<comment type="caution">
    <text evidence="6">The sequence shown here is derived from an EMBL/GenBank/DDBJ whole genome shotgun (WGS) entry which is preliminary data.</text>
</comment>
<name>A0A9P1I408_9PELO</name>
<evidence type="ECO:0000313" key="7">
    <source>
        <dbReference type="Proteomes" id="UP001152747"/>
    </source>
</evidence>
<comment type="subunit">
    <text evidence="2">Homodimer; disulfide-linked.</text>
</comment>
<sequence length="157" mass="17628">MLIFLVFLTISALTIKIHASVDPSICQEYLEVEDQFHCGQLGYPLHYGYKNCMAFTNSTNRDRFDETGKAWIDCTAPCLVDAMKNISKTSSTCSEIQNKAFASHVDCYMSCGFCAMCRANKIALAQTFDLTDFLNLNSIWQVLQISAKCNTIFTCLL</sequence>
<dbReference type="PANTHER" id="PTHR11245:SF6">
    <property type="entry name" value="DUF19 DOMAIN-CONTAINING PROTEIN"/>
    <property type="match status" value="1"/>
</dbReference>
<feature type="signal peptide" evidence="5">
    <location>
        <begin position="1"/>
        <end position="19"/>
    </location>
</feature>
<reference evidence="6" key="1">
    <citation type="submission" date="2022-11" db="EMBL/GenBank/DDBJ databases">
        <authorList>
            <person name="Kikuchi T."/>
        </authorList>
    </citation>
    <scope>NUCLEOTIDE SEQUENCE</scope>
    <source>
        <strain evidence="6">PS1010</strain>
    </source>
</reference>
<dbReference type="GO" id="GO:0006874">
    <property type="term" value="P:intracellular calcium ion homeostasis"/>
    <property type="evidence" value="ECO:0007669"/>
    <property type="project" value="TreeGrafter"/>
</dbReference>
<dbReference type="PANTHER" id="PTHR11245">
    <property type="entry name" value="STANNIOCALCIN"/>
    <property type="match status" value="1"/>
</dbReference>
<dbReference type="OrthoDB" id="9970481at2759"/>
<comment type="similarity">
    <text evidence="1">Belongs to the stanniocalcin family.</text>
</comment>
<keyword evidence="4" id="KW-1015">Disulfide bond</keyword>
<proteinExistence type="inferred from homology"/>